<dbReference type="InterPro" id="IPR001117">
    <property type="entry name" value="Cu-oxidase_2nd"/>
</dbReference>
<dbReference type="InterPro" id="IPR011706">
    <property type="entry name" value="Cu-oxidase_C"/>
</dbReference>
<dbReference type="PROSITE" id="PS51257">
    <property type="entry name" value="PROKAR_LIPOPROTEIN"/>
    <property type="match status" value="1"/>
</dbReference>
<dbReference type="InterPro" id="IPR033138">
    <property type="entry name" value="Cu_oxidase_CS"/>
</dbReference>
<evidence type="ECO:0000256" key="1">
    <source>
        <dbReference type="ARBA" id="ARBA00010609"/>
    </source>
</evidence>
<feature type="transmembrane region" description="Helical" evidence="5">
    <location>
        <begin position="622"/>
        <end position="641"/>
    </location>
</feature>
<evidence type="ECO:0000313" key="9">
    <source>
        <dbReference type="EMBL" id="OXA64097.1"/>
    </source>
</evidence>
<evidence type="ECO:0000259" key="7">
    <source>
        <dbReference type="Pfam" id="PF07731"/>
    </source>
</evidence>
<dbReference type="PROSITE" id="PS00079">
    <property type="entry name" value="MULTICOPPER_OXIDASE1"/>
    <property type="match status" value="1"/>
</dbReference>
<dbReference type="AlphaFoldDB" id="A0A226F3R3"/>
<dbReference type="OMA" id="INVLPCD"/>
<name>A0A226F3R3_FOLCA</name>
<dbReference type="Pfam" id="PF07731">
    <property type="entry name" value="Cu-oxidase_2"/>
    <property type="match status" value="1"/>
</dbReference>
<evidence type="ECO:0000256" key="5">
    <source>
        <dbReference type="SAM" id="Phobius"/>
    </source>
</evidence>
<sequence>MELVAKIFCCFYALIITVSCRTIFYELTASYFDGAPDGVPKKILGFNNQFPGPTLRGSKGDWLRIKVNNQIQDGQTTTIHWHGLEQFLSPWQDGPRMLTQCDIPYNHSFTYEFELLQSGSYWYHSHHTSQYAEGLWGVLIVDNTPAEIHAYDGEFVLTLSDWFHLPSKQMSEWYEDGGLSRGGLPFPDSSLLNGRGYYDCKFANLKGLSCNPSYATRYQVLEVERGKTYRFRIVNPSTIVLHIFQIHGHKLEAIETDGVDTGRVTGVDRVTVSTGTRYSFLVKMDGNLDQYWIQSTADLLPYKTDYPNINPYPEAYKADPTMLAVLKYVDTNATALLSPSSINPNAVQGRPEIRNFPLLQSLLDARSVKAPSEPILDGFTLYPKDPLNLPYATAPYPTTVELDSPTTLNYMDCVPVGGEEAPNFVNQTIIISIPDIDHPDSIHKVGFNDVKYDPSFLDKPGLVKMILNETLPDSVQPITINGFGDDYVVELIISDYGDSGHPLHLHGHTFWVMGYGKGEEGPFNETHHRPILRSGVRKETMAVQPRSWLVIRFRANNPGLWLFHCHMNFHFESAMGLVLVEGGDIVKDLYPLPKDMVNLCKLSGIDLAEKSSSNLVMSNLEFLVVFSLLNTVMMLHGLFLVS</sequence>
<evidence type="ECO:0000256" key="2">
    <source>
        <dbReference type="ARBA" id="ARBA00022723"/>
    </source>
</evidence>
<comment type="similarity">
    <text evidence="1">Belongs to the multicopper oxidase family.</text>
</comment>
<gene>
    <name evidence="9" type="ORF">Fcan01_03247</name>
</gene>
<accession>A0A226F3R3</accession>
<comment type="caution">
    <text evidence="9">The sequence shown here is derived from an EMBL/GenBank/DDBJ whole genome shotgun (WGS) entry which is preliminary data.</text>
</comment>
<organism evidence="9 10">
    <name type="scientific">Folsomia candida</name>
    <name type="common">Springtail</name>
    <dbReference type="NCBI Taxonomy" id="158441"/>
    <lineage>
        <taxon>Eukaryota</taxon>
        <taxon>Metazoa</taxon>
        <taxon>Ecdysozoa</taxon>
        <taxon>Arthropoda</taxon>
        <taxon>Hexapoda</taxon>
        <taxon>Collembola</taxon>
        <taxon>Entomobryomorpha</taxon>
        <taxon>Isotomoidea</taxon>
        <taxon>Isotomidae</taxon>
        <taxon>Proisotominae</taxon>
        <taxon>Folsomia</taxon>
    </lineage>
</organism>
<dbReference type="EMBL" id="LNIX01000001">
    <property type="protein sequence ID" value="OXA64097.1"/>
    <property type="molecule type" value="Genomic_DNA"/>
</dbReference>
<dbReference type="STRING" id="158441.A0A226F3R3"/>
<dbReference type="GO" id="GO:0005507">
    <property type="term" value="F:copper ion binding"/>
    <property type="evidence" value="ECO:0007669"/>
    <property type="project" value="InterPro"/>
</dbReference>
<dbReference type="Gene3D" id="2.60.40.420">
    <property type="entry name" value="Cupredoxins - blue copper proteins"/>
    <property type="match status" value="3"/>
</dbReference>
<dbReference type="PANTHER" id="PTHR11709:SF394">
    <property type="entry name" value="FI03373P-RELATED"/>
    <property type="match status" value="1"/>
</dbReference>
<feature type="domain" description="Plastocyanin-like" evidence="8">
    <location>
        <begin position="35"/>
        <end position="144"/>
    </location>
</feature>
<reference evidence="9 10" key="1">
    <citation type="submission" date="2015-12" db="EMBL/GenBank/DDBJ databases">
        <title>The genome of Folsomia candida.</title>
        <authorList>
            <person name="Faddeeva A."/>
            <person name="Derks M.F."/>
            <person name="Anvar Y."/>
            <person name="Smit S."/>
            <person name="Van Straalen N."/>
            <person name="Roelofs D."/>
        </authorList>
    </citation>
    <scope>NUCLEOTIDE SEQUENCE [LARGE SCALE GENOMIC DNA]</scope>
    <source>
        <strain evidence="9 10">VU population</strain>
        <tissue evidence="9">Whole body</tissue>
    </source>
</reference>
<dbReference type="InterPro" id="IPR008972">
    <property type="entry name" value="Cupredoxin"/>
</dbReference>
<keyword evidence="5" id="KW-1133">Transmembrane helix</keyword>
<dbReference type="PROSITE" id="PS00080">
    <property type="entry name" value="MULTICOPPER_OXIDASE2"/>
    <property type="match status" value="1"/>
</dbReference>
<feature type="domain" description="Plastocyanin-like" evidence="6">
    <location>
        <begin position="154"/>
        <end position="295"/>
    </location>
</feature>
<feature type="domain" description="Plastocyanin-like" evidence="7">
    <location>
        <begin position="472"/>
        <end position="581"/>
    </location>
</feature>
<evidence type="ECO:0000259" key="8">
    <source>
        <dbReference type="Pfam" id="PF07732"/>
    </source>
</evidence>
<dbReference type="Pfam" id="PF07732">
    <property type="entry name" value="Cu-oxidase_3"/>
    <property type="match status" value="1"/>
</dbReference>
<evidence type="ECO:0000256" key="3">
    <source>
        <dbReference type="ARBA" id="ARBA00023002"/>
    </source>
</evidence>
<dbReference type="PANTHER" id="PTHR11709">
    <property type="entry name" value="MULTI-COPPER OXIDASE"/>
    <property type="match status" value="1"/>
</dbReference>
<proteinExistence type="inferred from homology"/>
<evidence type="ECO:0000259" key="6">
    <source>
        <dbReference type="Pfam" id="PF00394"/>
    </source>
</evidence>
<dbReference type="Pfam" id="PF00394">
    <property type="entry name" value="Cu-oxidase"/>
    <property type="match status" value="1"/>
</dbReference>
<keyword evidence="3" id="KW-0560">Oxidoreductase</keyword>
<dbReference type="InterPro" id="IPR011707">
    <property type="entry name" value="Cu-oxidase-like_N"/>
</dbReference>
<dbReference type="SUPFAM" id="SSF49503">
    <property type="entry name" value="Cupredoxins"/>
    <property type="match status" value="3"/>
</dbReference>
<keyword evidence="4" id="KW-0186">Copper</keyword>
<dbReference type="InterPro" id="IPR045087">
    <property type="entry name" value="Cu-oxidase_fam"/>
</dbReference>
<keyword evidence="5" id="KW-0472">Membrane</keyword>
<dbReference type="Proteomes" id="UP000198287">
    <property type="component" value="Unassembled WGS sequence"/>
</dbReference>
<evidence type="ECO:0000256" key="4">
    <source>
        <dbReference type="ARBA" id="ARBA00023008"/>
    </source>
</evidence>
<dbReference type="FunFam" id="2.60.40.420:FF:000045">
    <property type="entry name" value="Laccase 2"/>
    <property type="match status" value="1"/>
</dbReference>
<dbReference type="InterPro" id="IPR002355">
    <property type="entry name" value="Cu_oxidase_Cu_BS"/>
</dbReference>
<keyword evidence="5" id="KW-0812">Transmembrane</keyword>
<dbReference type="OrthoDB" id="2121828at2759"/>
<evidence type="ECO:0000313" key="10">
    <source>
        <dbReference type="Proteomes" id="UP000198287"/>
    </source>
</evidence>
<dbReference type="GO" id="GO:0016491">
    <property type="term" value="F:oxidoreductase activity"/>
    <property type="evidence" value="ECO:0007669"/>
    <property type="project" value="UniProtKB-KW"/>
</dbReference>
<keyword evidence="2" id="KW-0479">Metal-binding</keyword>
<keyword evidence="10" id="KW-1185">Reference proteome</keyword>
<protein>
    <submittedName>
        <fullName evidence="9">L-ascorbate oxidase</fullName>
    </submittedName>
</protein>